<comment type="caution">
    <text evidence="7">The sequence shown here is derived from an EMBL/GenBank/DDBJ whole genome shotgun (WGS) entry which is preliminary data.</text>
</comment>
<evidence type="ECO:0000256" key="4">
    <source>
        <dbReference type="ARBA" id="ARBA00022993"/>
    </source>
</evidence>
<name>A0A2T6BP76_9RHOB</name>
<comment type="catalytic activity">
    <reaction evidence="5">
        <text>3'-dephospho-CoA + ATP = ADP + CoA + H(+)</text>
        <dbReference type="Rhea" id="RHEA:18245"/>
        <dbReference type="ChEBI" id="CHEBI:15378"/>
        <dbReference type="ChEBI" id="CHEBI:30616"/>
        <dbReference type="ChEBI" id="CHEBI:57287"/>
        <dbReference type="ChEBI" id="CHEBI:57328"/>
        <dbReference type="ChEBI" id="CHEBI:456216"/>
        <dbReference type="EC" id="2.7.1.24"/>
    </reaction>
</comment>
<comment type="similarity">
    <text evidence="1 5">Belongs to the CoaE family.</text>
</comment>
<dbReference type="GO" id="GO:0015937">
    <property type="term" value="P:coenzyme A biosynthetic process"/>
    <property type="evidence" value="ECO:0007669"/>
    <property type="project" value="UniProtKB-UniRule"/>
</dbReference>
<proteinExistence type="inferred from homology"/>
<dbReference type="NCBIfam" id="TIGR00152">
    <property type="entry name" value="dephospho-CoA kinase"/>
    <property type="match status" value="1"/>
</dbReference>
<keyword evidence="4 5" id="KW-0173">Coenzyme A biosynthesis</keyword>
<dbReference type="InterPro" id="IPR027417">
    <property type="entry name" value="P-loop_NTPase"/>
</dbReference>
<dbReference type="EMBL" id="QBKS01000001">
    <property type="protein sequence ID" value="PTX57879.1"/>
    <property type="molecule type" value="Genomic_DNA"/>
</dbReference>
<dbReference type="SUPFAM" id="SSF52540">
    <property type="entry name" value="P-loop containing nucleoside triphosphate hydrolases"/>
    <property type="match status" value="1"/>
</dbReference>
<evidence type="ECO:0000256" key="5">
    <source>
        <dbReference type="HAMAP-Rule" id="MF_00376"/>
    </source>
</evidence>
<dbReference type="Pfam" id="PF01121">
    <property type="entry name" value="CoaE"/>
    <property type="match status" value="1"/>
</dbReference>
<evidence type="ECO:0000313" key="8">
    <source>
        <dbReference type="Proteomes" id="UP000243978"/>
    </source>
</evidence>
<dbReference type="GO" id="GO:0005737">
    <property type="term" value="C:cytoplasm"/>
    <property type="evidence" value="ECO:0007669"/>
    <property type="project" value="UniProtKB-SubCell"/>
</dbReference>
<keyword evidence="5 7" id="KW-0418">Kinase</keyword>
<keyword evidence="3 5" id="KW-0067">ATP-binding</keyword>
<accession>A0A2T6BP76</accession>
<feature type="binding site" evidence="5">
    <location>
        <begin position="12"/>
        <end position="17"/>
    </location>
    <ligand>
        <name>ATP</name>
        <dbReference type="ChEBI" id="CHEBI:30616"/>
    </ligand>
</feature>
<comment type="subcellular location">
    <subcellularLocation>
        <location evidence="5">Cytoplasm</location>
    </subcellularLocation>
</comment>
<dbReference type="PANTHER" id="PTHR10695:SF46">
    <property type="entry name" value="BIFUNCTIONAL COENZYME A SYNTHASE-RELATED"/>
    <property type="match status" value="1"/>
</dbReference>
<evidence type="ECO:0000256" key="2">
    <source>
        <dbReference type="ARBA" id="ARBA00022741"/>
    </source>
</evidence>
<evidence type="ECO:0000313" key="7">
    <source>
        <dbReference type="EMBL" id="PTX57879.1"/>
    </source>
</evidence>
<protein>
    <recommendedName>
        <fullName evidence="5 6">Dephospho-CoA kinase</fullName>
        <ecNumber evidence="5 6">2.7.1.24</ecNumber>
    </recommendedName>
    <alternativeName>
        <fullName evidence="5">Dephosphocoenzyme A kinase</fullName>
    </alternativeName>
</protein>
<dbReference type="PROSITE" id="PS51219">
    <property type="entry name" value="DPCK"/>
    <property type="match status" value="1"/>
</dbReference>
<dbReference type="OrthoDB" id="9812943at2"/>
<evidence type="ECO:0000256" key="1">
    <source>
        <dbReference type="ARBA" id="ARBA00009018"/>
    </source>
</evidence>
<dbReference type="GO" id="GO:0004140">
    <property type="term" value="F:dephospho-CoA kinase activity"/>
    <property type="evidence" value="ECO:0007669"/>
    <property type="project" value="UniProtKB-UniRule"/>
</dbReference>
<dbReference type="Gene3D" id="3.40.50.300">
    <property type="entry name" value="P-loop containing nucleotide triphosphate hydrolases"/>
    <property type="match status" value="1"/>
</dbReference>
<dbReference type="EC" id="2.7.1.24" evidence="5 6"/>
<comment type="pathway">
    <text evidence="5">Cofactor biosynthesis; coenzyme A biosynthesis; CoA from (R)-pantothenate: step 5/5.</text>
</comment>
<evidence type="ECO:0000256" key="3">
    <source>
        <dbReference type="ARBA" id="ARBA00022840"/>
    </source>
</evidence>
<comment type="function">
    <text evidence="5">Catalyzes the phosphorylation of the 3'-hydroxyl group of dephosphocoenzyme A to form coenzyme A.</text>
</comment>
<gene>
    <name evidence="5" type="primary">coaE</name>
    <name evidence="7" type="ORF">C8N43_2553</name>
</gene>
<organism evidence="7 8">
    <name type="scientific">Litoreibacter ponti</name>
    <dbReference type="NCBI Taxonomy" id="1510457"/>
    <lineage>
        <taxon>Bacteria</taxon>
        <taxon>Pseudomonadati</taxon>
        <taxon>Pseudomonadota</taxon>
        <taxon>Alphaproteobacteria</taxon>
        <taxon>Rhodobacterales</taxon>
        <taxon>Roseobacteraceae</taxon>
        <taxon>Litoreibacter</taxon>
    </lineage>
</organism>
<keyword evidence="5" id="KW-0963">Cytoplasm</keyword>
<dbReference type="AlphaFoldDB" id="A0A2T6BP76"/>
<keyword evidence="5" id="KW-0808">Transferase</keyword>
<keyword evidence="8" id="KW-1185">Reference proteome</keyword>
<dbReference type="RefSeq" id="WP_107845938.1">
    <property type="nucleotide sequence ID" value="NZ_QBKS01000001.1"/>
</dbReference>
<dbReference type="HAMAP" id="MF_00376">
    <property type="entry name" value="Dephospho_CoA_kinase"/>
    <property type="match status" value="1"/>
</dbReference>
<dbReference type="GO" id="GO:0005524">
    <property type="term" value="F:ATP binding"/>
    <property type="evidence" value="ECO:0007669"/>
    <property type="project" value="UniProtKB-UniRule"/>
</dbReference>
<dbReference type="InterPro" id="IPR001977">
    <property type="entry name" value="Depp_CoAkinase"/>
</dbReference>
<dbReference type="Proteomes" id="UP000243978">
    <property type="component" value="Unassembled WGS sequence"/>
</dbReference>
<sequence length="196" mass="21347">MTFKLGLTGSIGMGKSTTAQMFRDLGVPVWDADATVARLYEKGGAAIPALKRLNPDFVTDGAADRAAMKTAISADPNMLAKIETIVHPLVRDSREQFTAENIDAPLVVFDIPLLFETKAEDQVDAILVVSAPAEIQRARVLERGSMSEDMFNTILAKQVPDAEKRRRADHVIETLELEATRAAVTSLVEKLRGQNA</sequence>
<evidence type="ECO:0000256" key="6">
    <source>
        <dbReference type="NCBIfam" id="TIGR00152"/>
    </source>
</evidence>
<keyword evidence="2 5" id="KW-0547">Nucleotide-binding</keyword>
<dbReference type="CDD" id="cd02022">
    <property type="entry name" value="DPCK"/>
    <property type="match status" value="1"/>
</dbReference>
<dbReference type="PANTHER" id="PTHR10695">
    <property type="entry name" value="DEPHOSPHO-COA KINASE-RELATED"/>
    <property type="match status" value="1"/>
</dbReference>
<dbReference type="UniPathway" id="UPA00241">
    <property type="reaction ID" value="UER00356"/>
</dbReference>
<reference evidence="7 8" key="1">
    <citation type="submission" date="2018-04" db="EMBL/GenBank/DDBJ databases">
        <title>Genomic Encyclopedia of Archaeal and Bacterial Type Strains, Phase II (KMG-II): from individual species to whole genera.</title>
        <authorList>
            <person name="Goeker M."/>
        </authorList>
    </citation>
    <scope>NUCLEOTIDE SEQUENCE [LARGE SCALE GENOMIC DNA]</scope>
    <source>
        <strain evidence="7 8">DSM 100977</strain>
    </source>
</reference>